<reference evidence="9" key="1">
    <citation type="journal article" date="2019" name="Int. J. Syst. Evol. Microbiol.">
        <title>The Global Catalogue of Microorganisms (GCM) 10K type strain sequencing project: providing services to taxonomists for standard genome sequencing and annotation.</title>
        <authorList>
            <consortium name="The Broad Institute Genomics Platform"/>
            <consortium name="The Broad Institute Genome Sequencing Center for Infectious Disease"/>
            <person name="Wu L."/>
            <person name="Ma J."/>
        </authorList>
    </citation>
    <scope>NUCLEOTIDE SEQUENCE [LARGE SCALE GENOMIC DNA]</scope>
    <source>
        <strain evidence="9">CGMCC 1.15044</strain>
    </source>
</reference>
<keyword evidence="9" id="KW-1185">Reference proteome</keyword>
<dbReference type="Pfam" id="PF06305">
    <property type="entry name" value="LapA_dom"/>
    <property type="match status" value="1"/>
</dbReference>
<evidence type="ECO:0000313" key="8">
    <source>
        <dbReference type="EMBL" id="GGA44707.1"/>
    </source>
</evidence>
<dbReference type="EMBL" id="BMHF01000012">
    <property type="protein sequence ID" value="GGA44707.1"/>
    <property type="molecule type" value="Genomic_DNA"/>
</dbReference>
<dbReference type="Proteomes" id="UP000609323">
    <property type="component" value="Unassembled WGS sequence"/>
</dbReference>
<dbReference type="RefSeq" id="WP_094095964.1">
    <property type="nucleotide sequence ID" value="NZ_BMHF01000012.1"/>
</dbReference>
<dbReference type="PANTHER" id="PTHR41335:SF1">
    <property type="entry name" value="MEMBRANE PROTEIN"/>
    <property type="match status" value="1"/>
</dbReference>
<feature type="transmembrane region" description="Helical" evidence="6">
    <location>
        <begin position="37"/>
        <end position="62"/>
    </location>
</feature>
<feature type="domain" description="Lipopolysaccharide assembly protein A" evidence="7">
    <location>
        <begin position="24"/>
        <end position="82"/>
    </location>
</feature>
<keyword evidence="3 6" id="KW-1133">Transmembrane helix</keyword>
<evidence type="ECO:0000313" key="9">
    <source>
        <dbReference type="Proteomes" id="UP000609323"/>
    </source>
</evidence>
<evidence type="ECO:0000256" key="2">
    <source>
        <dbReference type="ARBA" id="ARBA00022692"/>
    </source>
</evidence>
<gene>
    <name evidence="8" type="ORF">GCM10010917_32530</name>
</gene>
<dbReference type="InterPro" id="IPR010445">
    <property type="entry name" value="LapA_dom"/>
</dbReference>
<organism evidence="8 9">
    <name type="scientific">Paenibacillus physcomitrellae</name>
    <dbReference type="NCBI Taxonomy" id="1619311"/>
    <lineage>
        <taxon>Bacteria</taxon>
        <taxon>Bacillati</taxon>
        <taxon>Bacillota</taxon>
        <taxon>Bacilli</taxon>
        <taxon>Bacillales</taxon>
        <taxon>Paenibacillaceae</taxon>
        <taxon>Paenibacillus</taxon>
    </lineage>
</organism>
<proteinExistence type="predicted"/>
<evidence type="ECO:0000256" key="1">
    <source>
        <dbReference type="ARBA" id="ARBA00022475"/>
    </source>
</evidence>
<protein>
    <recommendedName>
        <fullName evidence="7">Lipopolysaccharide assembly protein A domain-containing protein</fullName>
    </recommendedName>
</protein>
<feature type="compositionally biased region" description="Low complexity" evidence="5">
    <location>
        <begin position="94"/>
        <end position="111"/>
    </location>
</feature>
<evidence type="ECO:0000256" key="4">
    <source>
        <dbReference type="ARBA" id="ARBA00023136"/>
    </source>
</evidence>
<keyword evidence="2 6" id="KW-0812">Transmembrane</keyword>
<keyword evidence="4 6" id="KW-0472">Membrane</keyword>
<dbReference type="PANTHER" id="PTHR41335">
    <property type="entry name" value="MEMBRANE PROTEIN-RELATED"/>
    <property type="match status" value="1"/>
</dbReference>
<evidence type="ECO:0000256" key="3">
    <source>
        <dbReference type="ARBA" id="ARBA00022989"/>
    </source>
</evidence>
<feature type="compositionally biased region" description="Polar residues" evidence="5">
    <location>
        <begin position="115"/>
        <end position="125"/>
    </location>
</feature>
<evidence type="ECO:0000259" key="7">
    <source>
        <dbReference type="Pfam" id="PF06305"/>
    </source>
</evidence>
<keyword evidence="1" id="KW-1003">Cell membrane</keyword>
<accession>A0ABQ1GJE9</accession>
<feature type="region of interest" description="Disordered" evidence="5">
    <location>
        <begin position="87"/>
        <end position="133"/>
    </location>
</feature>
<evidence type="ECO:0000256" key="6">
    <source>
        <dbReference type="SAM" id="Phobius"/>
    </source>
</evidence>
<name>A0ABQ1GJE9_9BACL</name>
<evidence type="ECO:0000256" key="5">
    <source>
        <dbReference type="SAM" id="MobiDB-lite"/>
    </source>
</evidence>
<sequence>MKIQWSLILALIFALITAVFAVINVEQVEVNLLFSSVKLPLILLILGSVLLGGIIVGAFGIYRGYRQQRQIKQLNAKLAHIQEVTGYDPDKVPADSSSPADSSGSAAGSVPLSAEDSQISPGQTSADDKETGR</sequence>
<comment type="caution">
    <text evidence="8">The sequence shown here is derived from an EMBL/GenBank/DDBJ whole genome shotgun (WGS) entry which is preliminary data.</text>
</comment>